<evidence type="ECO:0000313" key="2">
    <source>
        <dbReference type="EMBL" id="KAK2956632.1"/>
    </source>
</evidence>
<name>A0ABQ9XYR4_9EUKA</name>
<feature type="region of interest" description="Disordered" evidence="1">
    <location>
        <begin position="140"/>
        <end position="164"/>
    </location>
</feature>
<sequence>MEMEGVLSSGVVERLCTRIETESSADVLLPTLLVLDRLCSGLQSHHGIEQLLESKEDQFSLTRRCGFTLARIEKAVLMLEKAVGGKLDCDEKTRNIQQQVGGMIVRHFRSSIHMSTKEIGAIGIDLAAVRREMEVDREKEKREMEMRENEREMAAKKAEEERQRAFSVKMREMDEMKRMNEKWIEEGRQREEEKKREEERKRMEEEERRRNVKEGAAAIEVFQQDNFILSGNLFTRTADGWKALLSAIFGTVVVRISFVIRSVGDSYLFPGLITSDLIEQTKTYTGGVLGNLKGGAGWVLHPYYRSVYHDGKISQWISMQGSGSWTARGDGGRWTRRKANIETVTRWRDTASLHHEHSCSLPIRHTNAFNKAIS</sequence>
<gene>
    <name evidence="2" type="ORF">BLNAU_8473</name>
</gene>
<protein>
    <submittedName>
        <fullName evidence="2">Uncharacterized protein</fullName>
    </submittedName>
</protein>
<comment type="caution">
    <text evidence="2">The sequence shown here is derived from an EMBL/GenBank/DDBJ whole genome shotgun (WGS) entry which is preliminary data.</text>
</comment>
<keyword evidence="3" id="KW-1185">Reference proteome</keyword>
<reference evidence="2 3" key="1">
    <citation type="journal article" date="2022" name="bioRxiv">
        <title>Genomics of Preaxostyla Flagellates Illuminates Evolutionary Transitions and the Path Towards Mitochondrial Loss.</title>
        <authorList>
            <person name="Novak L.V.F."/>
            <person name="Treitli S.C."/>
            <person name="Pyrih J."/>
            <person name="Halakuc P."/>
            <person name="Pipaliya S.V."/>
            <person name="Vacek V."/>
            <person name="Brzon O."/>
            <person name="Soukal P."/>
            <person name="Eme L."/>
            <person name="Dacks J.B."/>
            <person name="Karnkowska A."/>
            <person name="Elias M."/>
            <person name="Hampl V."/>
        </authorList>
    </citation>
    <scope>NUCLEOTIDE SEQUENCE [LARGE SCALE GENOMIC DNA]</scope>
    <source>
        <strain evidence="2">NAU3</strain>
        <tissue evidence="2">Gut</tissue>
    </source>
</reference>
<evidence type="ECO:0000313" key="3">
    <source>
        <dbReference type="Proteomes" id="UP001281761"/>
    </source>
</evidence>
<feature type="region of interest" description="Disordered" evidence="1">
    <location>
        <begin position="187"/>
        <end position="208"/>
    </location>
</feature>
<accession>A0ABQ9XYR4</accession>
<evidence type="ECO:0000256" key="1">
    <source>
        <dbReference type="SAM" id="MobiDB-lite"/>
    </source>
</evidence>
<dbReference type="EMBL" id="JARBJD010000054">
    <property type="protein sequence ID" value="KAK2956632.1"/>
    <property type="molecule type" value="Genomic_DNA"/>
</dbReference>
<proteinExistence type="predicted"/>
<dbReference type="Proteomes" id="UP001281761">
    <property type="component" value="Unassembled WGS sequence"/>
</dbReference>
<organism evidence="2 3">
    <name type="scientific">Blattamonas nauphoetae</name>
    <dbReference type="NCBI Taxonomy" id="2049346"/>
    <lineage>
        <taxon>Eukaryota</taxon>
        <taxon>Metamonada</taxon>
        <taxon>Preaxostyla</taxon>
        <taxon>Oxymonadida</taxon>
        <taxon>Blattamonas</taxon>
    </lineage>
</organism>